<dbReference type="HOGENOM" id="CLU_2050930_0_0_1"/>
<proteinExistence type="predicted"/>
<dbReference type="OrthoDB" id="10461246at2759"/>
<evidence type="ECO:0000313" key="1">
    <source>
        <dbReference type="EMBL" id="EXX66008.1"/>
    </source>
</evidence>
<sequence>MVEQVCTRCNINKDLSSFQEKNGKIFKQCSQCQAEKRSFYQQNKENFDPVNHVKTHSPKEMSIALKELIYSVGQQGYVKNFDHEIAFFQTITLEDFSGSAKKIADNIRNLVCESNGYYYM</sequence>
<evidence type="ECO:0000313" key="2">
    <source>
        <dbReference type="Proteomes" id="UP000022910"/>
    </source>
</evidence>
<gene>
    <name evidence="1" type="ORF">RirG_127870</name>
</gene>
<name>A0A015MGM7_RHIIW</name>
<dbReference type="Proteomes" id="UP000022910">
    <property type="component" value="Unassembled WGS sequence"/>
</dbReference>
<accession>A0A015MGM7</accession>
<keyword evidence="2" id="KW-1185">Reference proteome</keyword>
<dbReference type="AlphaFoldDB" id="A0A015MGM7"/>
<dbReference type="EMBL" id="JEMT01019876">
    <property type="protein sequence ID" value="EXX66008.1"/>
    <property type="molecule type" value="Genomic_DNA"/>
</dbReference>
<protein>
    <submittedName>
        <fullName evidence="1">Uncharacterized protein</fullName>
    </submittedName>
</protein>
<organism evidence="1 2">
    <name type="scientific">Rhizophagus irregularis (strain DAOM 197198w)</name>
    <name type="common">Glomus intraradices</name>
    <dbReference type="NCBI Taxonomy" id="1432141"/>
    <lineage>
        <taxon>Eukaryota</taxon>
        <taxon>Fungi</taxon>
        <taxon>Fungi incertae sedis</taxon>
        <taxon>Mucoromycota</taxon>
        <taxon>Glomeromycotina</taxon>
        <taxon>Glomeromycetes</taxon>
        <taxon>Glomerales</taxon>
        <taxon>Glomeraceae</taxon>
        <taxon>Rhizophagus</taxon>
    </lineage>
</organism>
<reference evidence="1 2" key="1">
    <citation type="submission" date="2014-02" db="EMBL/GenBank/DDBJ databases">
        <title>Single nucleus genome sequencing reveals high similarity among nuclei of an endomycorrhizal fungus.</title>
        <authorList>
            <person name="Lin K."/>
            <person name="Geurts R."/>
            <person name="Zhang Z."/>
            <person name="Limpens E."/>
            <person name="Saunders D.G."/>
            <person name="Mu D."/>
            <person name="Pang E."/>
            <person name="Cao H."/>
            <person name="Cha H."/>
            <person name="Lin T."/>
            <person name="Zhou Q."/>
            <person name="Shang Y."/>
            <person name="Li Y."/>
            <person name="Ivanov S."/>
            <person name="Sharma T."/>
            <person name="Velzen R.V."/>
            <person name="Ruijter N.D."/>
            <person name="Aanen D.K."/>
            <person name="Win J."/>
            <person name="Kamoun S."/>
            <person name="Bisseling T."/>
            <person name="Huang S."/>
        </authorList>
    </citation>
    <scope>NUCLEOTIDE SEQUENCE [LARGE SCALE GENOMIC DNA]</scope>
    <source>
        <strain evidence="2">DAOM197198w</strain>
    </source>
</reference>
<comment type="caution">
    <text evidence="1">The sequence shown here is derived from an EMBL/GenBank/DDBJ whole genome shotgun (WGS) entry which is preliminary data.</text>
</comment>